<comment type="similarity">
    <text evidence="1">Belongs to the small GTPase superfamily. Rho family.</text>
</comment>
<evidence type="ECO:0000256" key="2">
    <source>
        <dbReference type="ARBA" id="ARBA00022741"/>
    </source>
</evidence>
<organism evidence="3 4">
    <name type="scientific">Entamoeba invadens IP1</name>
    <dbReference type="NCBI Taxonomy" id="370355"/>
    <lineage>
        <taxon>Eukaryota</taxon>
        <taxon>Amoebozoa</taxon>
        <taxon>Evosea</taxon>
        <taxon>Archamoebae</taxon>
        <taxon>Mastigamoebida</taxon>
        <taxon>Entamoebidae</taxon>
        <taxon>Entamoeba</taxon>
    </lineage>
</organism>
<dbReference type="GO" id="GO:0005525">
    <property type="term" value="F:GTP binding"/>
    <property type="evidence" value="ECO:0007669"/>
    <property type="project" value="InterPro"/>
</dbReference>
<dbReference type="PRINTS" id="PR00449">
    <property type="entry name" value="RASTRNSFRMNG"/>
</dbReference>
<dbReference type="Proteomes" id="UP000014680">
    <property type="component" value="Unassembled WGS sequence"/>
</dbReference>
<reference evidence="3 4" key="1">
    <citation type="submission" date="2012-10" db="EMBL/GenBank/DDBJ databases">
        <authorList>
            <person name="Zafar N."/>
            <person name="Inman J."/>
            <person name="Hall N."/>
            <person name="Lorenzi H."/>
            <person name="Caler E."/>
        </authorList>
    </citation>
    <scope>NUCLEOTIDE SEQUENCE [LARGE SCALE GENOMIC DNA]</scope>
    <source>
        <strain evidence="3 4">IP1</strain>
    </source>
</reference>
<dbReference type="PROSITE" id="PS51419">
    <property type="entry name" value="RAB"/>
    <property type="match status" value="1"/>
</dbReference>
<dbReference type="GeneID" id="14885801"/>
<dbReference type="AlphaFoldDB" id="A0A0A1TZ60"/>
<dbReference type="KEGG" id="eiv:EIN_043470"/>
<dbReference type="InterPro" id="IPR027417">
    <property type="entry name" value="P-loop_NTPase"/>
</dbReference>
<dbReference type="RefSeq" id="XP_004253600.1">
    <property type="nucleotide sequence ID" value="XM_004253552.1"/>
</dbReference>
<dbReference type="Gene3D" id="3.40.50.300">
    <property type="entry name" value="P-loop containing nucleotide triphosphate hydrolases"/>
    <property type="match status" value="1"/>
</dbReference>
<dbReference type="CDD" id="cd00154">
    <property type="entry name" value="Rab"/>
    <property type="match status" value="1"/>
</dbReference>
<dbReference type="InterPro" id="IPR001806">
    <property type="entry name" value="Small_GTPase"/>
</dbReference>
<name>A0A0A1TZ60_ENTIV</name>
<evidence type="ECO:0000256" key="1">
    <source>
        <dbReference type="ARBA" id="ARBA00010142"/>
    </source>
</evidence>
<evidence type="ECO:0000313" key="3">
    <source>
        <dbReference type="EMBL" id="ELP86829.1"/>
    </source>
</evidence>
<dbReference type="SUPFAM" id="SSF52540">
    <property type="entry name" value="P-loop containing nucleoside triphosphate hydrolases"/>
    <property type="match status" value="1"/>
</dbReference>
<proteinExistence type="inferred from homology"/>
<dbReference type="SMART" id="SM00174">
    <property type="entry name" value="RHO"/>
    <property type="match status" value="1"/>
</dbReference>
<accession>A0A0A1TZ60</accession>
<dbReference type="NCBIfam" id="TIGR00231">
    <property type="entry name" value="small_GTP"/>
    <property type="match status" value="1"/>
</dbReference>
<sequence length="201" mass="23316">MEEIVVPLKISVVGNANVGKTSIIERFVNNKIHDQNVNSIFCALNMKYMVYNKKEIKVVLWDVVRQKQNYDLIFRNTQICLVVFDPHDPKSFEDVHTWIETARKTTTNDVIYVVVCNKVDLANPLVTDEMAQNLCNREKEVTFKMCSAKTGEGVNELFDFVIGKICDNDVLFEHLYQQQLEYQQNAQPRDLTNDYSVCRII</sequence>
<dbReference type="InterPro" id="IPR005225">
    <property type="entry name" value="Small_GTP-bd"/>
</dbReference>
<dbReference type="PANTHER" id="PTHR47978">
    <property type="match status" value="1"/>
</dbReference>
<dbReference type="OMA" id="KESDYHD"/>
<keyword evidence="2" id="KW-0547">Nucleotide-binding</keyword>
<dbReference type="GO" id="GO:0003924">
    <property type="term" value="F:GTPase activity"/>
    <property type="evidence" value="ECO:0007669"/>
    <property type="project" value="InterPro"/>
</dbReference>
<dbReference type="Pfam" id="PF00071">
    <property type="entry name" value="Ras"/>
    <property type="match status" value="1"/>
</dbReference>
<dbReference type="EMBL" id="KB206902">
    <property type="protein sequence ID" value="ELP86829.1"/>
    <property type="molecule type" value="Genomic_DNA"/>
</dbReference>
<dbReference type="OrthoDB" id="275177at2759"/>
<gene>
    <name evidence="3" type="ORF">EIN_043470</name>
</gene>
<dbReference type="VEuPathDB" id="AmoebaDB:EIN_043470"/>
<protein>
    <submittedName>
        <fullName evidence="3">Vacuolar protein sorting-associated protein, putative</fullName>
    </submittedName>
</protein>
<evidence type="ECO:0000313" key="4">
    <source>
        <dbReference type="Proteomes" id="UP000014680"/>
    </source>
</evidence>
<dbReference type="SMART" id="SM00173">
    <property type="entry name" value="RAS"/>
    <property type="match status" value="1"/>
</dbReference>
<dbReference type="SMART" id="SM00175">
    <property type="entry name" value="RAB"/>
    <property type="match status" value="1"/>
</dbReference>
<keyword evidence="4" id="KW-1185">Reference proteome</keyword>